<evidence type="ECO:0000313" key="3">
    <source>
        <dbReference type="Proteomes" id="UP001176941"/>
    </source>
</evidence>
<dbReference type="EMBL" id="CATKSN020001218">
    <property type="protein sequence ID" value="CAI9150915.1"/>
    <property type="molecule type" value="Genomic_DNA"/>
</dbReference>
<reference evidence="1 3" key="1">
    <citation type="submission" date="2023-04" db="EMBL/GenBank/DDBJ databases">
        <authorList>
            <consortium name="ELIXIR-Norway"/>
        </authorList>
    </citation>
    <scope>NUCLEOTIDE SEQUENCE [LARGE SCALE GENOMIC DNA]</scope>
</reference>
<accession>A0ABN8XN89</accession>
<evidence type="ECO:0000313" key="2">
    <source>
        <dbReference type="EMBL" id="CAI9180110.1"/>
    </source>
</evidence>
<sequence>MCVVHILNCLLTEGKHLRNGTLSLKTGLNGNFLLKFHTGNLQCLLAKLNAISDLNPIDCVIWEMSIFSLKLALKAFMLLHFGCTSSPRCALHGTVTSKCSQLCVSWV</sequence>
<keyword evidence="3" id="KW-1185">Reference proteome</keyword>
<name>A0ABN8XN89_RANTA</name>
<proteinExistence type="predicted"/>
<protein>
    <submittedName>
        <fullName evidence="1">Uncharacterized protein</fullName>
    </submittedName>
</protein>
<evidence type="ECO:0000313" key="1">
    <source>
        <dbReference type="EMBL" id="CAI9150915.1"/>
    </source>
</evidence>
<organism evidence="1 3">
    <name type="scientific">Rangifer tarandus platyrhynchus</name>
    <name type="common">Svalbard reindeer</name>
    <dbReference type="NCBI Taxonomy" id="3082113"/>
    <lineage>
        <taxon>Eukaryota</taxon>
        <taxon>Metazoa</taxon>
        <taxon>Chordata</taxon>
        <taxon>Craniata</taxon>
        <taxon>Vertebrata</taxon>
        <taxon>Euteleostomi</taxon>
        <taxon>Mammalia</taxon>
        <taxon>Eutheria</taxon>
        <taxon>Laurasiatheria</taxon>
        <taxon>Artiodactyla</taxon>
        <taxon>Ruminantia</taxon>
        <taxon>Pecora</taxon>
        <taxon>Cervidae</taxon>
        <taxon>Odocoileinae</taxon>
        <taxon>Rangifer</taxon>
    </lineage>
</organism>
<dbReference type="Proteomes" id="UP001176941">
    <property type="component" value="Unassembled WGS sequence"/>
</dbReference>
<dbReference type="Proteomes" id="UP001176941">
    <property type="component" value="Chromosome X"/>
</dbReference>
<gene>
    <name evidence="2" type="ORF">MRATA1EN1_LOCUS29072</name>
    <name evidence="1" type="ORF">MRATA1EN1_LOCUS32533</name>
</gene>
<dbReference type="EMBL" id="OX460343">
    <property type="protein sequence ID" value="CAI9180110.1"/>
    <property type="molecule type" value="Genomic_DNA"/>
</dbReference>